<gene>
    <name evidence="1" type="ORF">MNBD_GAMMA25-2461</name>
</gene>
<dbReference type="EC" id="2.7.3.-" evidence="1"/>
<sequence length="111" mass="12503">MLIISSVSVNFSLIRSQALLILRLRKPAAWNKDQAFRAWATRHEGLYVKPDARTPPTPFMAHLPQRDVETTEGMKLTLMNSAYMMSQLAGEFEQLYGIKGRISGQVLLNPA</sequence>
<keyword evidence="1" id="KW-0418">Kinase</keyword>
<dbReference type="AlphaFoldDB" id="A0A3B1BJP8"/>
<organism evidence="1">
    <name type="scientific">hydrothermal vent metagenome</name>
    <dbReference type="NCBI Taxonomy" id="652676"/>
    <lineage>
        <taxon>unclassified sequences</taxon>
        <taxon>metagenomes</taxon>
        <taxon>ecological metagenomes</taxon>
    </lineage>
</organism>
<dbReference type="GO" id="GO:0016301">
    <property type="term" value="F:kinase activity"/>
    <property type="evidence" value="ECO:0007669"/>
    <property type="project" value="UniProtKB-KW"/>
</dbReference>
<accession>A0A3B1BJP8</accession>
<reference evidence="1" key="1">
    <citation type="submission" date="2018-06" db="EMBL/GenBank/DDBJ databases">
        <authorList>
            <person name="Zhirakovskaya E."/>
        </authorList>
    </citation>
    <scope>NUCLEOTIDE SEQUENCE</scope>
</reference>
<keyword evidence="1" id="KW-0808">Transferase</keyword>
<proteinExistence type="predicted"/>
<evidence type="ECO:0000313" key="1">
    <source>
        <dbReference type="EMBL" id="VAX10810.1"/>
    </source>
</evidence>
<protein>
    <submittedName>
        <fullName evidence="1">Phytochrome, two-component sensor histidine kinase Cyanobacterial phytochrome B</fullName>
        <ecNumber evidence="1">2.7.3.-</ecNumber>
    </submittedName>
</protein>
<dbReference type="EMBL" id="UOFY01000054">
    <property type="protein sequence ID" value="VAX10810.1"/>
    <property type="molecule type" value="Genomic_DNA"/>
</dbReference>
<name>A0A3B1BJP8_9ZZZZ</name>